<feature type="domain" description="NAD(P)-binding" evidence="1">
    <location>
        <begin position="10"/>
        <end position="197"/>
    </location>
</feature>
<sequence length="221" mass="23836">MFILKVLVVGANGQIGTHLVKLIQESGTLQAKAMVRKAEQQEKFKQLGADTLLVDLEGKIDNIAKAAEDVDAIVFTAGSGPKTGPDKTIAIDLDGAVKTIEAAKKAGVNRFIMISSYDTTREAIQEAAGSSFAPYVIAKHYADIWLRDSKLDYTIIHPGKLTNDAGTGQVEAAPSVARDEVPREDIAEVILESLKDENMIGKEFQVIKGKTSIKEALNRLS</sequence>
<dbReference type="InterPro" id="IPR036291">
    <property type="entry name" value="NAD(P)-bd_dom_sf"/>
</dbReference>
<organism evidence="2 3">
    <name type="scientific">Aciduricibacillus chroicocephali</name>
    <dbReference type="NCBI Taxonomy" id="3054939"/>
    <lineage>
        <taxon>Bacteria</taxon>
        <taxon>Bacillati</taxon>
        <taxon>Bacillota</taxon>
        <taxon>Bacilli</taxon>
        <taxon>Bacillales</taxon>
        <taxon>Bacillaceae</taxon>
        <taxon>Aciduricibacillus</taxon>
    </lineage>
</organism>
<protein>
    <submittedName>
        <fullName evidence="2">SDR family oxidoreductase</fullName>
    </submittedName>
</protein>
<dbReference type="SUPFAM" id="SSF51735">
    <property type="entry name" value="NAD(P)-binding Rossmann-fold domains"/>
    <property type="match status" value="1"/>
</dbReference>
<dbReference type="CDD" id="cd05243">
    <property type="entry name" value="SDR_a5"/>
    <property type="match status" value="1"/>
</dbReference>
<evidence type="ECO:0000259" key="1">
    <source>
        <dbReference type="Pfam" id="PF13460"/>
    </source>
</evidence>
<dbReference type="Pfam" id="PF13460">
    <property type="entry name" value="NAD_binding_10"/>
    <property type="match status" value="1"/>
</dbReference>
<dbReference type="PANTHER" id="PTHR15020">
    <property type="entry name" value="FLAVIN REDUCTASE-RELATED"/>
    <property type="match status" value="1"/>
</dbReference>
<reference evidence="2" key="1">
    <citation type="submission" date="2023-06" db="EMBL/GenBank/DDBJ databases">
        <title>A Treasure from Seagulls: Isolation and Description of Aciduricobacillus qingdaonensis gen. nov., sp. nov., a Rare Obligately Uric Acid-utilizing Member in the Family Bacillaceae.</title>
        <authorList>
            <person name="Liu W."/>
            <person name="Wang B."/>
        </authorList>
    </citation>
    <scope>NUCLEOTIDE SEQUENCE</scope>
    <source>
        <strain evidence="2">44XB</strain>
    </source>
</reference>
<name>A0ABY9KXD5_9BACI</name>
<evidence type="ECO:0000313" key="2">
    <source>
        <dbReference type="EMBL" id="WLV25381.1"/>
    </source>
</evidence>
<dbReference type="EMBL" id="CP129113">
    <property type="protein sequence ID" value="WLV25381.1"/>
    <property type="molecule type" value="Genomic_DNA"/>
</dbReference>
<dbReference type="Proteomes" id="UP001180087">
    <property type="component" value="Chromosome"/>
</dbReference>
<dbReference type="RefSeq" id="WP_348029169.1">
    <property type="nucleotide sequence ID" value="NZ_CP129113.1"/>
</dbReference>
<accession>A0ABY9KXD5</accession>
<gene>
    <name evidence="2" type="ORF">QR721_03900</name>
</gene>
<dbReference type="Gene3D" id="3.40.50.720">
    <property type="entry name" value="NAD(P)-binding Rossmann-like Domain"/>
    <property type="match status" value="1"/>
</dbReference>
<dbReference type="PANTHER" id="PTHR15020:SF50">
    <property type="entry name" value="UPF0659 PROTEIN YMR090W"/>
    <property type="match status" value="1"/>
</dbReference>
<dbReference type="InterPro" id="IPR016040">
    <property type="entry name" value="NAD(P)-bd_dom"/>
</dbReference>
<proteinExistence type="predicted"/>
<keyword evidence="3" id="KW-1185">Reference proteome</keyword>
<evidence type="ECO:0000313" key="3">
    <source>
        <dbReference type="Proteomes" id="UP001180087"/>
    </source>
</evidence>